<evidence type="ECO:0000256" key="16">
    <source>
        <dbReference type="SAM" id="Coils"/>
    </source>
</evidence>
<dbReference type="Proteomes" id="UP001198830">
    <property type="component" value="Unassembled WGS sequence"/>
</dbReference>
<dbReference type="InterPro" id="IPR025669">
    <property type="entry name" value="AAA_dom"/>
</dbReference>
<dbReference type="SUPFAM" id="SSF52540">
    <property type="entry name" value="P-loop containing nucleoside triphosphate hydrolases"/>
    <property type="match status" value="1"/>
</dbReference>
<dbReference type="Gene3D" id="3.40.50.300">
    <property type="entry name" value="P-loop containing nucleotide triphosphate hydrolases"/>
    <property type="match status" value="1"/>
</dbReference>
<evidence type="ECO:0000256" key="2">
    <source>
        <dbReference type="ARBA" id="ARBA00007316"/>
    </source>
</evidence>
<keyword evidence="22" id="KW-1185">Reference proteome</keyword>
<feature type="compositionally biased region" description="Low complexity" evidence="17">
    <location>
        <begin position="246"/>
        <end position="259"/>
    </location>
</feature>
<comment type="subcellular location">
    <subcellularLocation>
        <location evidence="1">Cell inner membrane</location>
        <topology evidence="1">Multi-pass membrane protein</topology>
    </subcellularLocation>
</comment>
<dbReference type="PANTHER" id="PTHR32309:SF13">
    <property type="entry name" value="FERRIC ENTEROBACTIN TRANSPORT PROTEIN FEPE"/>
    <property type="match status" value="1"/>
</dbReference>
<comment type="catalytic activity">
    <reaction evidence="15">
        <text>L-tyrosyl-[protein] + ATP = O-phospho-L-tyrosyl-[protein] + ADP + H(+)</text>
        <dbReference type="Rhea" id="RHEA:10596"/>
        <dbReference type="Rhea" id="RHEA-COMP:10136"/>
        <dbReference type="Rhea" id="RHEA-COMP:20101"/>
        <dbReference type="ChEBI" id="CHEBI:15378"/>
        <dbReference type="ChEBI" id="CHEBI:30616"/>
        <dbReference type="ChEBI" id="CHEBI:46858"/>
        <dbReference type="ChEBI" id="CHEBI:61978"/>
        <dbReference type="ChEBI" id="CHEBI:456216"/>
        <dbReference type="EC" id="2.7.10.2"/>
    </reaction>
</comment>
<evidence type="ECO:0000256" key="11">
    <source>
        <dbReference type="ARBA" id="ARBA00022840"/>
    </source>
</evidence>
<keyword evidence="14" id="KW-0829">Tyrosine-protein kinase</keyword>
<evidence type="ECO:0000256" key="7">
    <source>
        <dbReference type="ARBA" id="ARBA00022679"/>
    </source>
</evidence>
<keyword evidence="11" id="KW-0067">ATP-binding</keyword>
<evidence type="ECO:0000256" key="9">
    <source>
        <dbReference type="ARBA" id="ARBA00022741"/>
    </source>
</evidence>
<evidence type="ECO:0000259" key="19">
    <source>
        <dbReference type="Pfam" id="PF02706"/>
    </source>
</evidence>
<keyword evidence="9" id="KW-0547">Nucleotide-binding</keyword>
<evidence type="ECO:0000256" key="17">
    <source>
        <dbReference type="SAM" id="MobiDB-lite"/>
    </source>
</evidence>
<evidence type="ECO:0000256" key="5">
    <source>
        <dbReference type="ARBA" id="ARBA00022475"/>
    </source>
</evidence>
<evidence type="ECO:0000256" key="12">
    <source>
        <dbReference type="ARBA" id="ARBA00022989"/>
    </source>
</evidence>
<keyword evidence="13 18" id="KW-0472">Membrane</keyword>
<evidence type="ECO:0000256" key="1">
    <source>
        <dbReference type="ARBA" id="ARBA00004429"/>
    </source>
</evidence>
<comment type="caution">
    <text evidence="21">The sequence shown here is derived from an EMBL/GenBank/DDBJ whole genome shotgun (WGS) entry which is preliminary data.</text>
</comment>
<evidence type="ECO:0000256" key="10">
    <source>
        <dbReference type="ARBA" id="ARBA00022777"/>
    </source>
</evidence>
<evidence type="ECO:0000256" key="15">
    <source>
        <dbReference type="ARBA" id="ARBA00051245"/>
    </source>
</evidence>
<keyword evidence="16" id="KW-0175">Coiled coil</keyword>
<dbReference type="Pfam" id="PF13614">
    <property type="entry name" value="AAA_31"/>
    <property type="match status" value="1"/>
</dbReference>
<sequence length="707" mass="75830">MAATTPPLHDRPERLGLGARLTRGLRDYGLLLRRHRVILFVTMALCLLVALLYILLSTPDYRATASVEVQDVPAGAAGSGVPPRPSTDGIETVMQTQLEVLRSRALAQDVARSLSLVGTPTFFQGMGVSRPKAGAGGQSQRQAEQERVIALLRDHLEVELPGKSRVIRIHFVSADPALSARIANGYADSLIRSDLKRGFQSGVQARRFLLGELDGARRDLERAERELAVYAARNGAPIPPGADMDSASSANSPAGPSGSEINSRLAQLNSLRAQALADRIAAQKRWESARAASTETLPEVLGNGAMQDLMAQRAQARAELVEERQFRKDAHPQMREARARLAALDDQAQQMANRIRASLRQDYDIARRGEKQIADEIADVEQDAQAARGRSVQMGMYERSVETYRMLHDSLLQRYRDMASQAGFQAGRIQPLDRASPPDSPFSPKVGETMLFAALGGLALGLLLVGARHAFDDAVTSAETLAERVDLPLLGAVPVTGDNPQPSEVFAPIARSLLLASTGGLPRSILVTSAQEGEGKSLTLNALARALAALDKTVLVVDGDMRRPVQHALFRVAPGKGISEVLTGQANAADAVIATGVPGVSLLPCGAVPPNPTELLATPALDDLLASVHDHYDTILIDAPPILGLGDTPLLATRTQATLMVVEWGRNHHGGLRTAVDRLRRAGGVIIGAILTKQQGRAFDYDYHRGD</sequence>
<dbReference type="InterPro" id="IPR050445">
    <property type="entry name" value="Bact_polysacc_biosynth/exp"/>
</dbReference>
<evidence type="ECO:0000256" key="14">
    <source>
        <dbReference type="ARBA" id="ARBA00023137"/>
    </source>
</evidence>
<dbReference type="NCBIfam" id="TIGR01007">
    <property type="entry name" value="eps_fam"/>
    <property type="match status" value="1"/>
</dbReference>
<proteinExistence type="inferred from homology"/>
<dbReference type="InterPro" id="IPR003856">
    <property type="entry name" value="LPS_length_determ_N"/>
</dbReference>
<comment type="similarity">
    <text evidence="3">Belongs to the etk/wzc family.</text>
</comment>
<dbReference type="GO" id="GO:0004715">
    <property type="term" value="F:non-membrane spanning protein tyrosine kinase activity"/>
    <property type="evidence" value="ECO:0007669"/>
    <property type="project" value="UniProtKB-EC"/>
</dbReference>
<gene>
    <name evidence="21" type="ORF">LL253_07545</name>
</gene>
<comment type="similarity">
    <text evidence="2">Belongs to the CpsD/CapB family.</text>
</comment>
<evidence type="ECO:0000259" key="20">
    <source>
        <dbReference type="Pfam" id="PF13614"/>
    </source>
</evidence>
<dbReference type="PANTHER" id="PTHR32309">
    <property type="entry name" value="TYROSINE-PROTEIN KINASE"/>
    <property type="match status" value="1"/>
</dbReference>
<evidence type="ECO:0000256" key="18">
    <source>
        <dbReference type="SAM" id="Phobius"/>
    </source>
</evidence>
<feature type="coiled-coil region" evidence="16">
    <location>
        <begin position="334"/>
        <end position="361"/>
    </location>
</feature>
<keyword evidence="12 18" id="KW-1133">Transmembrane helix</keyword>
<feature type="coiled-coil region" evidence="16">
    <location>
        <begin position="206"/>
        <end position="233"/>
    </location>
</feature>
<evidence type="ECO:0000256" key="4">
    <source>
        <dbReference type="ARBA" id="ARBA00011903"/>
    </source>
</evidence>
<dbReference type="RefSeq" id="WP_228226770.1">
    <property type="nucleotide sequence ID" value="NZ_JAJGNP010000004.1"/>
</dbReference>
<feature type="transmembrane region" description="Helical" evidence="18">
    <location>
        <begin position="37"/>
        <end position="56"/>
    </location>
</feature>
<evidence type="ECO:0000256" key="6">
    <source>
        <dbReference type="ARBA" id="ARBA00022519"/>
    </source>
</evidence>
<feature type="domain" description="AAA" evidence="20">
    <location>
        <begin position="525"/>
        <end position="650"/>
    </location>
</feature>
<protein>
    <recommendedName>
        <fullName evidence="4">non-specific protein-tyrosine kinase</fullName>
        <ecNumber evidence="4">2.7.10.2</ecNumber>
    </recommendedName>
</protein>
<name>A0ABS8H1Y0_9SPHN</name>
<evidence type="ECO:0000313" key="22">
    <source>
        <dbReference type="Proteomes" id="UP001198830"/>
    </source>
</evidence>
<evidence type="ECO:0000256" key="3">
    <source>
        <dbReference type="ARBA" id="ARBA00008883"/>
    </source>
</evidence>
<evidence type="ECO:0000313" key="21">
    <source>
        <dbReference type="EMBL" id="MCC4232542.1"/>
    </source>
</evidence>
<feature type="region of interest" description="Disordered" evidence="17">
    <location>
        <begin position="235"/>
        <end position="261"/>
    </location>
</feature>
<accession>A0ABS8H1Y0</accession>
<organism evidence="21 22">
    <name type="scientific">Sphingobium soli</name>
    <dbReference type="NCBI Taxonomy" id="1591116"/>
    <lineage>
        <taxon>Bacteria</taxon>
        <taxon>Pseudomonadati</taxon>
        <taxon>Pseudomonadota</taxon>
        <taxon>Alphaproteobacteria</taxon>
        <taxon>Sphingomonadales</taxon>
        <taxon>Sphingomonadaceae</taxon>
        <taxon>Sphingobium</taxon>
    </lineage>
</organism>
<dbReference type="CDD" id="cd05387">
    <property type="entry name" value="BY-kinase"/>
    <property type="match status" value="1"/>
</dbReference>
<feature type="domain" description="Polysaccharide chain length determinant N-terminal" evidence="19">
    <location>
        <begin position="31"/>
        <end position="113"/>
    </location>
</feature>
<dbReference type="Pfam" id="PF02706">
    <property type="entry name" value="Wzz"/>
    <property type="match status" value="1"/>
</dbReference>
<evidence type="ECO:0000256" key="8">
    <source>
        <dbReference type="ARBA" id="ARBA00022692"/>
    </source>
</evidence>
<keyword evidence="8 18" id="KW-0812">Transmembrane</keyword>
<keyword evidence="5" id="KW-1003">Cell membrane</keyword>
<dbReference type="EC" id="2.7.10.2" evidence="4"/>
<reference evidence="21 22" key="1">
    <citation type="submission" date="2021-10" db="EMBL/GenBank/DDBJ databases">
        <title>The diversity and Nitrogen Metabolism of Culturable Nitrate-Utilizing Bacteria Within the Oxygen Minimum Zone of the Changjiang (Yangtze River)Estuary.</title>
        <authorList>
            <person name="Zhang D."/>
            <person name="Zheng J."/>
            <person name="Liu S."/>
            <person name="He W."/>
        </authorList>
    </citation>
    <scope>NUCLEOTIDE SEQUENCE [LARGE SCALE GENOMIC DNA]</scope>
    <source>
        <strain evidence="21 22">FXH275-2</strain>
    </source>
</reference>
<dbReference type="InterPro" id="IPR027417">
    <property type="entry name" value="P-loop_NTPase"/>
</dbReference>
<keyword evidence="6" id="KW-0997">Cell inner membrane</keyword>
<keyword evidence="7 21" id="KW-0808">Transferase</keyword>
<dbReference type="InterPro" id="IPR005702">
    <property type="entry name" value="Wzc-like_C"/>
</dbReference>
<keyword evidence="10" id="KW-0418">Kinase</keyword>
<evidence type="ECO:0000256" key="13">
    <source>
        <dbReference type="ARBA" id="ARBA00023136"/>
    </source>
</evidence>
<dbReference type="EMBL" id="JAJGNP010000004">
    <property type="protein sequence ID" value="MCC4232542.1"/>
    <property type="molecule type" value="Genomic_DNA"/>
</dbReference>